<dbReference type="CDD" id="cd05018">
    <property type="entry name" value="CoxG"/>
    <property type="match status" value="1"/>
</dbReference>
<protein>
    <recommendedName>
        <fullName evidence="2">Carbon monoxide dehydrogenase subunit G</fullName>
    </recommendedName>
</protein>
<comment type="caution">
    <text evidence="1">The sequence shown here is derived from an EMBL/GenBank/DDBJ whole genome shotgun (WGS) entry which is preliminary data.</text>
</comment>
<sequence length="152" mass="16712">MLIEGKFTLKAPIQQVWDFLLEPGTLASCIPGAEKVEAIDDKTYESVVKQKVGPISVKLKFTTTITETDPPRHLKAVGRGADIAKAGIFTQETTVDLTEISKDEVEVSYASNVSLVGRLATFGERIMRAKAKKVGEEFTKNLQEKLKSRTAE</sequence>
<proteinExistence type="predicted"/>
<accession>X1K2E1</accession>
<dbReference type="SUPFAM" id="SSF55961">
    <property type="entry name" value="Bet v1-like"/>
    <property type="match status" value="1"/>
</dbReference>
<dbReference type="InterPro" id="IPR023393">
    <property type="entry name" value="START-like_dom_sf"/>
</dbReference>
<dbReference type="Pfam" id="PF06240">
    <property type="entry name" value="COXG"/>
    <property type="match status" value="1"/>
</dbReference>
<dbReference type="Gene3D" id="3.30.530.20">
    <property type="match status" value="1"/>
</dbReference>
<dbReference type="AlphaFoldDB" id="X1K2E1"/>
<dbReference type="InterPro" id="IPR010419">
    <property type="entry name" value="CO_DH_gsu"/>
</dbReference>
<dbReference type="EMBL" id="BARV01000672">
    <property type="protein sequence ID" value="GAI01167.1"/>
    <property type="molecule type" value="Genomic_DNA"/>
</dbReference>
<name>X1K2E1_9ZZZZ</name>
<dbReference type="PANTHER" id="PTHR38588">
    <property type="entry name" value="BLL0334 PROTEIN"/>
    <property type="match status" value="1"/>
</dbReference>
<gene>
    <name evidence="1" type="ORF">S06H3_02333</name>
</gene>
<reference evidence="1" key="1">
    <citation type="journal article" date="2014" name="Front. Microbiol.">
        <title>High frequency of phylogenetically diverse reductive dehalogenase-homologous genes in deep subseafloor sedimentary metagenomes.</title>
        <authorList>
            <person name="Kawai M."/>
            <person name="Futagami T."/>
            <person name="Toyoda A."/>
            <person name="Takaki Y."/>
            <person name="Nishi S."/>
            <person name="Hori S."/>
            <person name="Arai W."/>
            <person name="Tsubouchi T."/>
            <person name="Morono Y."/>
            <person name="Uchiyama I."/>
            <person name="Ito T."/>
            <person name="Fujiyama A."/>
            <person name="Inagaki F."/>
            <person name="Takami H."/>
        </authorList>
    </citation>
    <scope>NUCLEOTIDE SEQUENCE</scope>
    <source>
        <strain evidence="1">Expedition CK06-06</strain>
    </source>
</reference>
<evidence type="ECO:0000313" key="1">
    <source>
        <dbReference type="EMBL" id="GAI01167.1"/>
    </source>
</evidence>
<organism evidence="1">
    <name type="scientific">marine sediment metagenome</name>
    <dbReference type="NCBI Taxonomy" id="412755"/>
    <lineage>
        <taxon>unclassified sequences</taxon>
        <taxon>metagenomes</taxon>
        <taxon>ecological metagenomes</taxon>
    </lineage>
</organism>
<dbReference type="PANTHER" id="PTHR38588:SF1">
    <property type="entry name" value="BLL0334 PROTEIN"/>
    <property type="match status" value="1"/>
</dbReference>
<evidence type="ECO:0008006" key="2">
    <source>
        <dbReference type="Google" id="ProtNLM"/>
    </source>
</evidence>